<keyword evidence="3 6" id="KW-0732">Signal</keyword>
<dbReference type="Pfam" id="PF07980">
    <property type="entry name" value="SusD_RagB"/>
    <property type="match status" value="1"/>
</dbReference>
<dbReference type="Pfam" id="PF14322">
    <property type="entry name" value="SusD-like_3"/>
    <property type="match status" value="1"/>
</dbReference>
<feature type="chain" id="PRO_5011572039" evidence="6">
    <location>
        <begin position="26"/>
        <end position="521"/>
    </location>
</feature>
<gene>
    <name evidence="9" type="ORF">SAMN05216167_10614</name>
</gene>
<dbReference type="Gene3D" id="1.25.40.390">
    <property type="match status" value="1"/>
</dbReference>
<evidence type="ECO:0000256" key="1">
    <source>
        <dbReference type="ARBA" id="ARBA00004442"/>
    </source>
</evidence>
<keyword evidence="10" id="KW-1185">Reference proteome</keyword>
<evidence type="ECO:0000256" key="3">
    <source>
        <dbReference type="ARBA" id="ARBA00022729"/>
    </source>
</evidence>
<feature type="domain" description="SusD-like N-terminal" evidence="8">
    <location>
        <begin position="30"/>
        <end position="206"/>
    </location>
</feature>
<name>A0A1I1TVN2_9BACT</name>
<evidence type="ECO:0000256" key="6">
    <source>
        <dbReference type="SAM" id="SignalP"/>
    </source>
</evidence>
<organism evidence="9 10">
    <name type="scientific">Spirosoma endophyticum</name>
    <dbReference type="NCBI Taxonomy" id="662367"/>
    <lineage>
        <taxon>Bacteria</taxon>
        <taxon>Pseudomonadati</taxon>
        <taxon>Bacteroidota</taxon>
        <taxon>Cytophagia</taxon>
        <taxon>Cytophagales</taxon>
        <taxon>Cytophagaceae</taxon>
        <taxon>Spirosoma</taxon>
    </lineage>
</organism>
<accession>A0A1I1TVN2</accession>
<comment type="subcellular location">
    <subcellularLocation>
        <location evidence="1">Cell outer membrane</location>
    </subcellularLocation>
</comment>
<feature type="domain" description="RagB/SusD" evidence="7">
    <location>
        <begin position="271"/>
        <end position="521"/>
    </location>
</feature>
<feature type="signal peptide" evidence="6">
    <location>
        <begin position="1"/>
        <end position="25"/>
    </location>
</feature>
<protein>
    <submittedName>
        <fullName evidence="9">Starch-binding associating with outer membrane</fullName>
    </submittedName>
</protein>
<dbReference type="PROSITE" id="PS51257">
    <property type="entry name" value="PROKAR_LIPOPROTEIN"/>
    <property type="match status" value="1"/>
</dbReference>
<dbReference type="STRING" id="662367.SAMN05216167_10614"/>
<dbReference type="EMBL" id="FOLQ01000006">
    <property type="protein sequence ID" value="SFD62657.1"/>
    <property type="molecule type" value="Genomic_DNA"/>
</dbReference>
<dbReference type="GO" id="GO:0009279">
    <property type="term" value="C:cell outer membrane"/>
    <property type="evidence" value="ECO:0007669"/>
    <property type="project" value="UniProtKB-SubCell"/>
</dbReference>
<reference evidence="9 10" key="1">
    <citation type="submission" date="2016-10" db="EMBL/GenBank/DDBJ databases">
        <authorList>
            <person name="de Groot N.N."/>
        </authorList>
    </citation>
    <scope>NUCLEOTIDE SEQUENCE [LARGE SCALE GENOMIC DNA]</scope>
    <source>
        <strain evidence="9 10">DSM 26130</strain>
    </source>
</reference>
<evidence type="ECO:0000313" key="10">
    <source>
        <dbReference type="Proteomes" id="UP000198598"/>
    </source>
</evidence>
<keyword evidence="5" id="KW-0998">Cell outer membrane</keyword>
<evidence type="ECO:0000259" key="7">
    <source>
        <dbReference type="Pfam" id="PF07980"/>
    </source>
</evidence>
<dbReference type="AlphaFoldDB" id="A0A1I1TVN2"/>
<dbReference type="InterPro" id="IPR033985">
    <property type="entry name" value="SusD-like_N"/>
</dbReference>
<keyword evidence="4" id="KW-0472">Membrane</keyword>
<comment type="similarity">
    <text evidence="2">Belongs to the SusD family.</text>
</comment>
<evidence type="ECO:0000313" key="9">
    <source>
        <dbReference type="EMBL" id="SFD62657.1"/>
    </source>
</evidence>
<proteinExistence type="inferred from homology"/>
<sequence>MTRYATLPMKKILLYTLVISLTVSACQQRFLDLSPKAAYTDNTYFQTDAQFKQAVTAAYAPLLDLMNNDFYLSEMRSDNTFYQSALANRGTAFVFRENISDFKDGATNSYTAAEWQYLYQIISRANIVISRLKTASGLPAASVNSYDGQSKFLRAFAYFKLVRLFGGVPLFVDEVKDANSAFLPRASVEQVYQHIIADANDAIRELNVPAKFPQTGEATKGSATVLLADVMVTLQRWAEAETLLATLPTMGYGLNADYASAFLPTNKNSKESLFEVQYLDGTTTGTTPNTLSFNFLPRSTNTTLLTGVAINNSGAAGVNTPTSDLISAYEPSDKRLEASIGITEGTYSASNLFTFSAVKSVVGYTTTPAGRVAVPYIKKYLHAPLSALTGSADNFPIYRYAEALLLLAEAQNEQGKSPLVALNTVRSRAGLPSVQAADQATLRQLILHERRVELAFENKRWYDLIRSSTAIATLNAFGEKIKAQANYLPADGRMVTPFRLLFPIPAAEVGLNPLLTQNLGY</sequence>
<evidence type="ECO:0000256" key="2">
    <source>
        <dbReference type="ARBA" id="ARBA00006275"/>
    </source>
</evidence>
<dbReference type="InterPro" id="IPR012944">
    <property type="entry name" value="SusD_RagB_dom"/>
</dbReference>
<dbReference type="Proteomes" id="UP000198598">
    <property type="component" value="Unassembled WGS sequence"/>
</dbReference>
<dbReference type="SUPFAM" id="SSF48452">
    <property type="entry name" value="TPR-like"/>
    <property type="match status" value="1"/>
</dbReference>
<evidence type="ECO:0000256" key="5">
    <source>
        <dbReference type="ARBA" id="ARBA00023237"/>
    </source>
</evidence>
<evidence type="ECO:0000256" key="4">
    <source>
        <dbReference type="ARBA" id="ARBA00023136"/>
    </source>
</evidence>
<dbReference type="InterPro" id="IPR011990">
    <property type="entry name" value="TPR-like_helical_dom_sf"/>
</dbReference>
<evidence type="ECO:0000259" key="8">
    <source>
        <dbReference type="Pfam" id="PF14322"/>
    </source>
</evidence>